<proteinExistence type="predicted"/>
<gene>
    <name evidence="2" type="ordered locus">Sph21_1784</name>
</gene>
<dbReference type="GO" id="GO:0016758">
    <property type="term" value="F:hexosyltransferase activity"/>
    <property type="evidence" value="ECO:0007669"/>
    <property type="project" value="UniProtKB-ARBA"/>
</dbReference>
<dbReference type="PANTHER" id="PTHR22916:SF3">
    <property type="entry name" value="UDP-GLCNAC:BETAGAL BETA-1,3-N-ACETYLGLUCOSAMINYLTRANSFERASE-LIKE PROTEIN 1"/>
    <property type="match status" value="1"/>
</dbReference>
<dbReference type="InterPro" id="IPR029044">
    <property type="entry name" value="Nucleotide-diphossugar_trans"/>
</dbReference>
<dbReference type="SUPFAM" id="SSF53448">
    <property type="entry name" value="Nucleotide-diphospho-sugar transferases"/>
    <property type="match status" value="1"/>
</dbReference>
<dbReference type="HOGENOM" id="CLU_1585423_0_0_10"/>
<dbReference type="OrthoDB" id="9815829at2"/>
<dbReference type="KEGG" id="shg:Sph21_1784"/>
<protein>
    <submittedName>
        <fullName evidence="2">Glycosyl transferase family 2</fullName>
    </submittedName>
</protein>
<keyword evidence="2" id="KW-0808">Transferase</keyword>
<sequence length="168" mass="19418">MNGNPIYTIAIPAFKASFLAACIRSVRQRYAGYELVIVNDASPEPIDEIVSSLSDSRIRYCKNSENVGAEHMVNNWSRCLEPARGTYFVLLGDDDFLDDDYLKAFNELVSLHPMLDVSHCQSKIFDECNFLRSGNLKRLSYWVKRAKRYQLSLLDILRVFRSVRKQRK</sequence>
<organism evidence="2">
    <name type="scientific">Sphingobacterium sp. (strain 21)</name>
    <dbReference type="NCBI Taxonomy" id="743722"/>
    <lineage>
        <taxon>Bacteria</taxon>
        <taxon>Pseudomonadati</taxon>
        <taxon>Bacteroidota</taxon>
        <taxon>Sphingobacteriia</taxon>
        <taxon>Sphingobacteriales</taxon>
        <taxon>Sphingobacteriaceae</taxon>
        <taxon>Sphingobacterium</taxon>
    </lineage>
</organism>
<dbReference type="AlphaFoldDB" id="F4C874"/>
<evidence type="ECO:0000313" key="2">
    <source>
        <dbReference type="EMBL" id="ADZ78346.1"/>
    </source>
</evidence>
<dbReference type="Pfam" id="PF00535">
    <property type="entry name" value="Glycos_transf_2"/>
    <property type="match status" value="1"/>
</dbReference>
<dbReference type="PATRIC" id="fig|743722.3.peg.1909"/>
<accession>F4C874</accession>
<dbReference type="eggNOG" id="COG0463">
    <property type="taxonomic scope" value="Bacteria"/>
</dbReference>
<feature type="domain" description="Glycosyltransferase 2-like" evidence="1">
    <location>
        <begin position="8"/>
        <end position="145"/>
    </location>
</feature>
<dbReference type="EMBL" id="CP002584">
    <property type="protein sequence ID" value="ADZ78346.1"/>
    <property type="molecule type" value="Genomic_DNA"/>
</dbReference>
<dbReference type="InterPro" id="IPR001173">
    <property type="entry name" value="Glyco_trans_2-like"/>
</dbReference>
<evidence type="ECO:0000259" key="1">
    <source>
        <dbReference type="Pfam" id="PF00535"/>
    </source>
</evidence>
<dbReference type="STRING" id="743722.Sph21_1784"/>
<dbReference type="PANTHER" id="PTHR22916">
    <property type="entry name" value="GLYCOSYLTRANSFERASE"/>
    <property type="match status" value="1"/>
</dbReference>
<name>F4C874_SPHS2</name>
<reference evidence="2" key="1">
    <citation type="submission" date="2011-03" db="EMBL/GenBank/DDBJ databases">
        <title>Complete sequence of Sphingobacterium sp. 21.</title>
        <authorList>
            <consortium name="US DOE Joint Genome Institute"/>
            <person name="Lucas S."/>
            <person name="Copeland A."/>
            <person name="Lapidus A."/>
            <person name="Cheng J.-F."/>
            <person name="Goodwin L."/>
            <person name="Pitluck S."/>
            <person name="Davenport K."/>
            <person name="Detter J.C."/>
            <person name="Han C."/>
            <person name="Tapia R."/>
            <person name="Land M."/>
            <person name="Hauser L."/>
            <person name="Kyrpides N."/>
            <person name="Ivanova N."/>
            <person name="Ovchinnikova G."/>
            <person name="Pagani I."/>
            <person name="Siebers A.K."/>
            <person name="Allgaier M."/>
            <person name="Thelen M.P."/>
            <person name="Hugenholtz P."/>
            <person name="Woyke T."/>
        </authorList>
    </citation>
    <scope>NUCLEOTIDE SEQUENCE</scope>
    <source>
        <strain evidence="2">21</strain>
    </source>
</reference>
<dbReference type="Gene3D" id="3.90.550.10">
    <property type="entry name" value="Spore Coat Polysaccharide Biosynthesis Protein SpsA, Chain A"/>
    <property type="match status" value="1"/>
</dbReference>